<evidence type="ECO:0000313" key="2">
    <source>
        <dbReference type="Proteomes" id="UP000198666"/>
    </source>
</evidence>
<dbReference type="OrthoDB" id="666031at2"/>
<dbReference type="Pfam" id="PF11731">
    <property type="entry name" value="Cdd1"/>
    <property type="match status" value="1"/>
</dbReference>
<evidence type="ECO:0000313" key="1">
    <source>
        <dbReference type="EMBL" id="SDC13919.1"/>
    </source>
</evidence>
<dbReference type="AlphaFoldDB" id="A0A1G6J5L9"/>
<dbReference type="RefSeq" id="WP_093725601.1">
    <property type="nucleotide sequence ID" value="NZ_FMZB01000001.1"/>
</dbReference>
<keyword evidence="2" id="KW-1185">Reference proteome</keyword>
<proteinExistence type="predicted"/>
<name>A0A1G6J5L9_9BACI</name>
<dbReference type="EMBL" id="FMZB01000001">
    <property type="protein sequence ID" value="SDC13919.1"/>
    <property type="molecule type" value="Genomic_DNA"/>
</dbReference>
<protein>
    <submittedName>
        <fullName evidence="1">Pathogenicity locus</fullName>
    </submittedName>
</protein>
<dbReference type="Proteomes" id="UP000198666">
    <property type="component" value="Unassembled WGS sequence"/>
</dbReference>
<dbReference type="STRING" id="361279.SAMN05421663_101482"/>
<dbReference type="InterPro" id="IPR021725">
    <property type="entry name" value="Cdd1"/>
</dbReference>
<gene>
    <name evidence="1" type="ORF">SAMN05421663_101482</name>
</gene>
<organism evidence="1 2">
    <name type="scientific">Terribacillus halophilus</name>
    <dbReference type="NCBI Taxonomy" id="361279"/>
    <lineage>
        <taxon>Bacteria</taxon>
        <taxon>Bacillati</taxon>
        <taxon>Bacillota</taxon>
        <taxon>Bacilli</taxon>
        <taxon>Bacillales</taxon>
        <taxon>Bacillaceae</taxon>
        <taxon>Terribacillus</taxon>
    </lineage>
</organism>
<sequence>MGKRIKLPLSVEEKSKLRLAGVKLAELHTLEAPHLAKILDSSLDSAQKLIGLAEFQRVPSIGFELADKLVNHLKIYSLHEISDKDGAQLFDQLEQEMGIWTDSCVEDQLRCVIHFANNPTSTEQWFYFTEERKAYRNSFGYPKERPKTPWYEIKGE</sequence>
<reference evidence="2" key="1">
    <citation type="submission" date="2016-10" db="EMBL/GenBank/DDBJ databases">
        <authorList>
            <person name="Varghese N."/>
            <person name="Submissions S."/>
        </authorList>
    </citation>
    <scope>NUCLEOTIDE SEQUENCE [LARGE SCALE GENOMIC DNA]</scope>
    <source>
        <strain evidence="2">DSM 21620</strain>
    </source>
</reference>
<accession>A0A1G6J5L9</accession>